<feature type="domain" description="Glycosyltransferase RgtA/B/C/D-like" evidence="9">
    <location>
        <begin position="66"/>
        <end position="239"/>
    </location>
</feature>
<keyword evidence="5 8" id="KW-0812">Transmembrane</keyword>
<dbReference type="GO" id="GO:0016763">
    <property type="term" value="F:pentosyltransferase activity"/>
    <property type="evidence" value="ECO:0007669"/>
    <property type="project" value="TreeGrafter"/>
</dbReference>
<feature type="transmembrane region" description="Helical" evidence="8">
    <location>
        <begin position="66"/>
        <end position="99"/>
    </location>
</feature>
<protein>
    <recommendedName>
        <fullName evidence="9">Glycosyltransferase RgtA/B/C/D-like domain-containing protein</fullName>
    </recommendedName>
</protein>
<evidence type="ECO:0000256" key="6">
    <source>
        <dbReference type="ARBA" id="ARBA00022989"/>
    </source>
</evidence>
<feature type="transmembrane region" description="Helical" evidence="8">
    <location>
        <begin position="111"/>
        <end position="129"/>
    </location>
</feature>
<dbReference type="GO" id="GO:0005886">
    <property type="term" value="C:plasma membrane"/>
    <property type="evidence" value="ECO:0007669"/>
    <property type="project" value="UniProtKB-SubCell"/>
</dbReference>
<keyword evidence="2" id="KW-1003">Cell membrane</keyword>
<evidence type="ECO:0000256" key="3">
    <source>
        <dbReference type="ARBA" id="ARBA00022676"/>
    </source>
</evidence>
<dbReference type="InterPro" id="IPR050297">
    <property type="entry name" value="LipidA_mod_glycosyltrf_83"/>
</dbReference>
<comment type="subcellular location">
    <subcellularLocation>
        <location evidence="1">Cell membrane</location>
        <topology evidence="1">Multi-pass membrane protein</topology>
    </subcellularLocation>
</comment>
<organism evidence="10 11">
    <name type="scientific">Candidatus Nealsonbacteria bacterium CG_4_9_14_3_um_filter_37_13</name>
    <dbReference type="NCBI Taxonomy" id="1974695"/>
    <lineage>
        <taxon>Bacteria</taxon>
        <taxon>Candidatus Nealsoniibacteriota</taxon>
    </lineage>
</organism>
<evidence type="ECO:0000259" key="9">
    <source>
        <dbReference type="Pfam" id="PF13231"/>
    </source>
</evidence>
<dbReference type="Proteomes" id="UP000231034">
    <property type="component" value="Unassembled WGS sequence"/>
</dbReference>
<feature type="transmembrane region" description="Helical" evidence="8">
    <location>
        <begin position="223"/>
        <end position="246"/>
    </location>
</feature>
<dbReference type="GO" id="GO:0009103">
    <property type="term" value="P:lipopolysaccharide biosynthetic process"/>
    <property type="evidence" value="ECO:0007669"/>
    <property type="project" value="UniProtKB-ARBA"/>
</dbReference>
<evidence type="ECO:0000256" key="5">
    <source>
        <dbReference type="ARBA" id="ARBA00022692"/>
    </source>
</evidence>
<accession>A0A2M7Z4Q2</accession>
<dbReference type="Pfam" id="PF13231">
    <property type="entry name" value="PMT_2"/>
    <property type="match status" value="1"/>
</dbReference>
<evidence type="ECO:0000256" key="4">
    <source>
        <dbReference type="ARBA" id="ARBA00022679"/>
    </source>
</evidence>
<feature type="non-terminal residue" evidence="10">
    <location>
        <position position="521"/>
    </location>
</feature>
<dbReference type="PANTHER" id="PTHR33908:SF3">
    <property type="entry name" value="UNDECAPRENYL PHOSPHATE-ALPHA-4-AMINO-4-DEOXY-L-ARABINOSE ARABINOSYL TRANSFERASE"/>
    <property type="match status" value="1"/>
</dbReference>
<evidence type="ECO:0000256" key="2">
    <source>
        <dbReference type="ARBA" id="ARBA00022475"/>
    </source>
</evidence>
<comment type="caution">
    <text evidence="10">The sequence shown here is derived from an EMBL/GenBank/DDBJ whole genome shotgun (WGS) entry which is preliminary data.</text>
</comment>
<feature type="transmembrane region" description="Helical" evidence="8">
    <location>
        <begin position="390"/>
        <end position="407"/>
    </location>
</feature>
<evidence type="ECO:0000313" key="11">
    <source>
        <dbReference type="Proteomes" id="UP000231034"/>
    </source>
</evidence>
<dbReference type="EMBL" id="PFVR01000075">
    <property type="protein sequence ID" value="PJA84134.1"/>
    <property type="molecule type" value="Genomic_DNA"/>
</dbReference>
<feature type="transmembrane region" description="Helical" evidence="8">
    <location>
        <begin position="135"/>
        <end position="154"/>
    </location>
</feature>
<keyword evidence="6 8" id="KW-1133">Transmembrane helix</keyword>
<dbReference type="PANTHER" id="PTHR33908">
    <property type="entry name" value="MANNOSYLTRANSFERASE YKCB-RELATED"/>
    <property type="match status" value="1"/>
</dbReference>
<dbReference type="GO" id="GO:0010041">
    <property type="term" value="P:response to iron(III) ion"/>
    <property type="evidence" value="ECO:0007669"/>
    <property type="project" value="TreeGrafter"/>
</dbReference>
<dbReference type="InterPro" id="IPR038731">
    <property type="entry name" value="RgtA/B/C-like"/>
</dbReference>
<feature type="transmembrane region" description="Helical" evidence="8">
    <location>
        <begin position="198"/>
        <end position="214"/>
    </location>
</feature>
<dbReference type="AlphaFoldDB" id="A0A2M7Z4Q2"/>
<feature type="transmembrane region" description="Helical" evidence="8">
    <location>
        <begin position="356"/>
        <end position="378"/>
    </location>
</feature>
<name>A0A2M7Z4Q2_9BACT</name>
<reference evidence="11" key="1">
    <citation type="submission" date="2017-09" db="EMBL/GenBank/DDBJ databases">
        <title>Depth-based differentiation of microbial function through sediment-hosted aquifers and enrichment of novel symbionts in the deep terrestrial subsurface.</title>
        <authorList>
            <person name="Probst A.J."/>
            <person name="Ladd B."/>
            <person name="Jarett J.K."/>
            <person name="Geller-Mcgrath D.E."/>
            <person name="Sieber C.M.K."/>
            <person name="Emerson J.B."/>
            <person name="Anantharaman K."/>
            <person name="Thomas B.C."/>
            <person name="Malmstrom R."/>
            <person name="Stieglmeier M."/>
            <person name="Klingl A."/>
            <person name="Woyke T."/>
            <person name="Ryan C.M."/>
            <person name="Banfield J.F."/>
        </authorList>
    </citation>
    <scope>NUCLEOTIDE SEQUENCE [LARGE SCALE GENOMIC DNA]</scope>
</reference>
<feature type="transmembrane region" description="Helical" evidence="8">
    <location>
        <begin position="299"/>
        <end position="317"/>
    </location>
</feature>
<keyword evidence="4" id="KW-0808">Transferase</keyword>
<evidence type="ECO:0000313" key="10">
    <source>
        <dbReference type="EMBL" id="PJA84134.1"/>
    </source>
</evidence>
<keyword evidence="3" id="KW-0328">Glycosyltransferase</keyword>
<sequence length="521" mass="59646">MAKINKAIIFLLVILAIAAFFRLWQLDSIPPGLYPDVAINGNEAISSPGKIFYPENNGREGLFINLIALSFSIFGVTIWSLKIVPAIIGILTVFGLYLLTKELFLKSSEKGSRYIALLSSFFLAVSFWHTNFSRIGFRAILLPFILVFAFYFLFRGFREKKLQPTHRPPSLQLGPVSYLVISGLFFGLGFYTYISYRFIILLLPLVLITFWFAYKRQNLQKQFILHTSYLLLLIFIVALPIAIYFLQNPQDFVGRATPISIFATENPIKEFGKSLILHLGMFNFYGDPNWRHNFAGSPMLLWPIGILFLIGLFYSLRSIVLQSKRLNETVIFLFLVLWLLIMLLPGILTYEGIPHALRTIGVIPVVYIFAGLGGWEIYQWFNKNVKDKKLLIATSIIFLLMVGFLQFDKYFIKWAARPEVEGAFSKDYLEIGNYLNSLPPETPKYVIVNVPGVPVPYPDGIPIPAQTVMFIENIKYGQPRAIYLLPENLDQIEINTKTTIIVPMRYDQNLFNEFSQKFPQG</sequence>
<proteinExistence type="predicted"/>
<feature type="transmembrane region" description="Helical" evidence="8">
    <location>
        <begin position="175"/>
        <end position="192"/>
    </location>
</feature>
<feature type="transmembrane region" description="Helical" evidence="8">
    <location>
        <begin position="7"/>
        <end position="24"/>
    </location>
</feature>
<feature type="transmembrane region" description="Helical" evidence="8">
    <location>
        <begin position="329"/>
        <end position="350"/>
    </location>
</feature>
<evidence type="ECO:0000256" key="8">
    <source>
        <dbReference type="SAM" id="Phobius"/>
    </source>
</evidence>
<gene>
    <name evidence="10" type="ORF">CO145_02170</name>
</gene>
<evidence type="ECO:0000256" key="1">
    <source>
        <dbReference type="ARBA" id="ARBA00004651"/>
    </source>
</evidence>
<evidence type="ECO:0000256" key="7">
    <source>
        <dbReference type="ARBA" id="ARBA00023136"/>
    </source>
</evidence>
<keyword evidence="7 8" id="KW-0472">Membrane</keyword>